<organism evidence="2 3">
    <name type="scientific">Hymenobacter nitidus</name>
    <dbReference type="NCBI Taxonomy" id="2880929"/>
    <lineage>
        <taxon>Bacteria</taxon>
        <taxon>Pseudomonadati</taxon>
        <taxon>Bacteroidota</taxon>
        <taxon>Cytophagia</taxon>
        <taxon>Cytophagales</taxon>
        <taxon>Hymenobacteraceae</taxon>
        <taxon>Hymenobacter</taxon>
    </lineage>
</organism>
<proteinExistence type="predicted"/>
<feature type="signal peptide" evidence="1">
    <location>
        <begin position="1"/>
        <end position="20"/>
    </location>
</feature>
<feature type="chain" id="PRO_5046823597" description="Lipoprotein" evidence="1">
    <location>
        <begin position="21"/>
        <end position="142"/>
    </location>
</feature>
<gene>
    <name evidence="2" type="ORF">LGH70_16975</name>
</gene>
<dbReference type="EMBL" id="JAJADQ010000009">
    <property type="protein sequence ID" value="MCB2379293.1"/>
    <property type="molecule type" value="Genomic_DNA"/>
</dbReference>
<sequence length="142" mass="15067">MRHFSSVLPAFTLLTLLALSACNVEGCIDEEAPAPAPACYQGTIVGNACMDGILIEVNSPDAIGKPLSPYANLVAAVNTQQNNDELILAGQKVKMGQVIYFNYTPSDKAREAFCPQNTVPLPIPHLVLSNVGTTGCAAYKMQ</sequence>
<name>A0ABS8AFS5_9BACT</name>
<evidence type="ECO:0000313" key="3">
    <source>
        <dbReference type="Proteomes" id="UP001165297"/>
    </source>
</evidence>
<comment type="caution">
    <text evidence="2">The sequence shown here is derived from an EMBL/GenBank/DDBJ whole genome shotgun (WGS) entry which is preliminary data.</text>
</comment>
<evidence type="ECO:0000313" key="2">
    <source>
        <dbReference type="EMBL" id="MCB2379293.1"/>
    </source>
</evidence>
<dbReference type="Proteomes" id="UP001165297">
    <property type="component" value="Unassembled WGS sequence"/>
</dbReference>
<evidence type="ECO:0008006" key="4">
    <source>
        <dbReference type="Google" id="ProtNLM"/>
    </source>
</evidence>
<keyword evidence="1" id="KW-0732">Signal</keyword>
<evidence type="ECO:0000256" key="1">
    <source>
        <dbReference type="SAM" id="SignalP"/>
    </source>
</evidence>
<keyword evidence="3" id="KW-1185">Reference proteome</keyword>
<dbReference type="RefSeq" id="WP_226187999.1">
    <property type="nucleotide sequence ID" value="NZ_JAJADQ010000009.1"/>
</dbReference>
<accession>A0ABS8AFS5</accession>
<dbReference type="PROSITE" id="PS51257">
    <property type="entry name" value="PROKAR_LIPOPROTEIN"/>
    <property type="match status" value="1"/>
</dbReference>
<reference evidence="2" key="1">
    <citation type="submission" date="2021-10" db="EMBL/GenBank/DDBJ databases">
        <authorList>
            <person name="Dean J.D."/>
            <person name="Kim M.K."/>
            <person name="Newey C.N."/>
            <person name="Stoker T.S."/>
            <person name="Thompson D.W."/>
            <person name="Grose J.H."/>
        </authorList>
    </citation>
    <scope>NUCLEOTIDE SEQUENCE</scope>
    <source>
        <strain evidence="2">BT635</strain>
    </source>
</reference>
<protein>
    <recommendedName>
        <fullName evidence="4">Lipoprotein</fullName>
    </recommendedName>
</protein>